<keyword evidence="2" id="KW-1185">Reference proteome</keyword>
<evidence type="ECO:0000313" key="2">
    <source>
        <dbReference type="Proteomes" id="UP000014113"/>
    </source>
</evidence>
<dbReference type="OrthoDB" id="2323347at2"/>
<dbReference type="InterPro" id="IPR021321">
    <property type="entry name" value="DUF2922"/>
</dbReference>
<dbReference type="Proteomes" id="UP000014113">
    <property type="component" value="Unassembled WGS sequence"/>
</dbReference>
<reference evidence="1 2" key="1">
    <citation type="submission" date="2013-03" db="EMBL/GenBank/DDBJ databases">
        <title>The Genome Sequence of Enterococcus columbae ATCC_51263 (PacBio/Illumina hybrid assembly).</title>
        <authorList>
            <consortium name="The Broad Institute Genomics Platform"/>
            <consortium name="The Broad Institute Genome Sequencing Center for Infectious Disease"/>
            <person name="Earl A."/>
            <person name="Russ C."/>
            <person name="Gilmore M."/>
            <person name="Surin D."/>
            <person name="Walker B."/>
            <person name="Young S."/>
            <person name="Zeng Q."/>
            <person name="Gargeya S."/>
            <person name="Fitzgerald M."/>
            <person name="Haas B."/>
            <person name="Abouelleil A."/>
            <person name="Allen A.W."/>
            <person name="Alvarado L."/>
            <person name="Arachchi H.M."/>
            <person name="Berlin A.M."/>
            <person name="Chapman S.B."/>
            <person name="Gainer-Dewar J."/>
            <person name="Goldberg J."/>
            <person name="Griggs A."/>
            <person name="Gujja S."/>
            <person name="Hansen M."/>
            <person name="Howarth C."/>
            <person name="Imamovic A."/>
            <person name="Ireland A."/>
            <person name="Larimer J."/>
            <person name="McCowan C."/>
            <person name="Murphy C."/>
            <person name="Pearson M."/>
            <person name="Poon T.W."/>
            <person name="Priest M."/>
            <person name="Roberts A."/>
            <person name="Saif S."/>
            <person name="Shea T."/>
            <person name="Sisk P."/>
            <person name="Sykes S."/>
            <person name="Wortman J."/>
            <person name="Nusbaum C."/>
            <person name="Birren B."/>
        </authorList>
    </citation>
    <scope>NUCLEOTIDE SEQUENCE [LARGE SCALE GENOMIC DNA]</scope>
    <source>
        <strain evidence="1 2">ATCC 51263</strain>
    </source>
</reference>
<dbReference type="AlphaFoldDB" id="S1MUL8"/>
<proteinExistence type="predicted"/>
<evidence type="ECO:0008006" key="3">
    <source>
        <dbReference type="Google" id="ProtNLM"/>
    </source>
</evidence>
<dbReference type="EMBL" id="ASWJ01000009">
    <property type="protein sequence ID" value="EOW80370.1"/>
    <property type="molecule type" value="Genomic_DNA"/>
</dbReference>
<comment type="caution">
    <text evidence="1">The sequence shown here is derived from an EMBL/GenBank/DDBJ whole genome shotgun (WGS) entry which is preliminary data.</text>
</comment>
<dbReference type="RefSeq" id="WP_016183595.1">
    <property type="nucleotide sequence ID" value="NZ_JXKI01000011.1"/>
</dbReference>
<accession>S1MUL8</accession>
<dbReference type="STRING" id="1121865.OMW_01456"/>
<organism evidence="1 2">
    <name type="scientific">Enterococcus columbae DSM 7374 = ATCC 51263</name>
    <dbReference type="NCBI Taxonomy" id="1121865"/>
    <lineage>
        <taxon>Bacteria</taxon>
        <taxon>Bacillati</taxon>
        <taxon>Bacillota</taxon>
        <taxon>Bacilli</taxon>
        <taxon>Lactobacillales</taxon>
        <taxon>Enterococcaceae</taxon>
        <taxon>Enterococcus</taxon>
    </lineage>
</organism>
<evidence type="ECO:0000313" key="1">
    <source>
        <dbReference type="EMBL" id="EOW80370.1"/>
    </source>
</evidence>
<protein>
    <recommendedName>
        <fullName evidence="3">DUF2922 domain-containing protein</fullName>
    </recommendedName>
</protein>
<dbReference type="Pfam" id="PF11148">
    <property type="entry name" value="DUF2922"/>
    <property type="match status" value="1"/>
</dbReference>
<sequence length="74" mass="8228">MKKLKLSFVNADGTKTTITPKYVDENLDAATVQQAMEKMAGLQLFDKKNVALYQKVNGAKYVETIETPLFSIAD</sequence>
<name>S1MUL8_9ENTE</name>
<dbReference type="eggNOG" id="ENOG5030NEH">
    <property type="taxonomic scope" value="Bacteria"/>
</dbReference>
<gene>
    <name evidence="1" type="ORF">I568_02070</name>
</gene>
<dbReference type="PATRIC" id="fig|1121865.3.peg.1419"/>